<keyword evidence="2" id="KW-0732">Signal</keyword>
<dbReference type="PANTHER" id="PTHR11559">
    <property type="entry name" value="CARBOXYLESTERASE"/>
    <property type="match status" value="1"/>
</dbReference>
<name>J3JT94_DENPD</name>
<dbReference type="OrthoDB" id="6846267at2759"/>
<dbReference type="SUPFAM" id="SSF53474">
    <property type="entry name" value="alpha/beta-Hydrolases"/>
    <property type="match status" value="2"/>
</dbReference>
<dbReference type="EMBL" id="BT126450">
    <property type="protein sequence ID" value="AEE61414.1"/>
    <property type="molecule type" value="mRNA"/>
</dbReference>
<evidence type="ECO:0000256" key="2">
    <source>
        <dbReference type="SAM" id="SignalP"/>
    </source>
</evidence>
<feature type="chain" id="PRO_5003771910" description="Carboxylesterase type B domain-containing protein" evidence="2">
    <location>
        <begin position="21"/>
        <end position="397"/>
    </location>
</feature>
<organism evidence="4">
    <name type="scientific">Dendroctonus ponderosae</name>
    <name type="common">Mountain pine beetle</name>
    <dbReference type="NCBI Taxonomy" id="77166"/>
    <lineage>
        <taxon>Eukaryota</taxon>
        <taxon>Metazoa</taxon>
        <taxon>Ecdysozoa</taxon>
        <taxon>Arthropoda</taxon>
        <taxon>Hexapoda</taxon>
        <taxon>Insecta</taxon>
        <taxon>Pterygota</taxon>
        <taxon>Neoptera</taxon>
        <taxon>Endopterygota</taxon>
        <taxon>Coleoptera</taxon>
        <taxon>Polyphaga</taxon>
        <taxon>Cucujiformia</taxon>
        <taxon>Curculionidae</taxon>
        <taxon>Scolytinae</taxon>
        <taxon>Dendroctonus</taxon>
    </lineage>
</organism>
<keyword evidence="1" id="KW-0325">Glycoprotein</keyword>
<feature type="signal peptide" evidence="2">
    <location>
        <begin position="1"/>
        <end position="20"/>
    </location>
</feature>
<evidence type="ECO:0000313" key="4">
    <source>
        <dbReference type="EMBL" id="AEE61414.1"/>
    </source>
</evidence>
<dbReference type="AlphaFoldDB" id="J3JT94"/>
<dbReference type="InterPro" id="IPR002018">
    <property type="entry name" value="CarbesteraseB"/>
</dbReference>
<protein>
    <recommendedName>
        <fullName evidence="3">Carboxylesterase type B domain-containing protein</fullName>
    </recommendedName>
</protein>
<evidence type="ECO:0000256" key="1">
    <source>
        <dbReference type="ARBA" id="ARBA00023180"/>
    </source>
</evidence>
<reference evidence="4" key="1">
    <citation type="journal article" date="2012" name="Insect Biochem. Mol. Biol.">
        <title>Transcriptome and full-length cDNA resources for the mountain pine beetle, Dendroctonus ponderosae Hopkins, a major insect pest of pine forests.</title>
        <authorList>
            <person name="Keeling C.I."/>
            <person name="Henderson H."/>
            <person name="Li M."/>
            <person name="Yuen M."/>
            <person name="Clark E.L."/>
            <person name="Fraser J.D."/>
            <person name="Huber D.P."/>
            <person name="Liao N.Y."/>
            <person name="Roderick Docking T."/>
            <person name="Birol I."/>
            <person name="Chan S.K."/>
            <person name="Taylor G.A."/>
            <person name="Palmquist D."/>
            <person name="Jones S.J."/>
            <person name="Bohlmann J."/>
        </authorList>
    </citation>
    <scope>NUCLEOTIDE SEQUENCE</scope>
    <source>
        <tissue evidence="4">Antennae</tissue>
    </source>
</reference>
<dbReference type="Gene3D" id="3.40.50.1820">
    <property type="entry name" value="alpha/beta hydrolase"/>
    <property type="match status" value="2"/>
</dbReference>
<dbReference type="InterPro" id="IPR050309">
    <property type="entry name" value="Type-B_Carboxylest/Lipase"/>
</dbReference>
<feature type="domain" description="Carboxylesterase type B" evidence="3">
    <location>
        <begin position="28"/>
        <end position="86"/>
    </location>
</feature>
<dbReference type="InterPro" id="IPR029058">
    <property type="entry name" value="AB_hydrolase_fold"/>
</dbReference>
<feature type="domain" description="Carboxylesterase type B" evidence="3">
    <location>
        <begin position="87"/>
        <end position="339"/>
    </location>
</feature>
<proteinExistence type="evidence at transcript level"/>
<evidence type="ECO:0000259" key="3">
    <source>
        <dbReference type="Pfam" id="PF00135"/>
    </source>
</evidence>
<dbReference type="Pfam" id="PF00135">
    <property type="entry name" value="COesterase"/>
    <property type="match status" value="2"/>
</dbReference>
<accession>J3JT94</accession>
<sequence>MNSPSLSVLLVVLIFHGIQTLETIPNGPIVELPQGKVQGSYKKSYRNRTFSAFEGIPYAKPPVEDLRFRESIPASNWSGILNATNHYECFRSSDARKLINGIRTLFVYQDIVPIAPFGPVIENISTNAFLSQHPYKLLQEGNVYDVPWIASNTKDEGLFPVGFIAASKTYEEIEDKWYDIMQYGLELQYTVEPHLQKDVLRRIKKYYFKNDPISADNMESFVNLVTDRMFSIDTEKAIRMQAHAAKSDIYYYIFAYNLEMPHFPPGMPKGAAHGDDARLLFKMFMTPSVLKKKDEEMMNFFIDFLVGFAKSGVPSMNKVEWLPVKPEDSNINLLQINGPENIIMKSVTELGPNSFWSSLPINEIENAASKCNGFIPTYTFMAFMLWITFFCSELVTV</sequence>